<dbReference type="PANTHER" id="PTHR39328">
    <property type="entry name" value="BLL2871 PROTEIN"/>
    <property type="match status" value="1"/>
</dbReference>
<organism evidence="1 2">
    <name type="scientific">Prauserella isguenensis</name>
    <dbReference type="NCBI Taxonomy" id="1470180"/>
    <lineage>
        <taxon>Bacteria</taxon>
        <taxon>Bacillati</taxon>
        <taxon>Actinomycetota</taxon>
        <taxon>Actinomycetes</taxon>
        <taxon>Pseudonocardiales</taxon>
        <taxon>Pseudonocardiaceae</taxon>
        <taxon>Prauserella</taxon>
    </lineage>
</organism>
<dbReference type="AlphaFoldDB" id="A0A839S0I3"/>
<accession>A0A839S0I3</accession>
<sequence length="231" mass="24610">MMRAGTFSIVAYDVRARQCGVAISTAMPAIGGLAVFARAGAGAIATQALINPLLGVDGLDLLRSRSAHDTMRQLLDADPGADERQLAIVDAEGRAAAHTGPQTHPWNGHRLGDGYAVAGNTLVGGATVDAMADRFESTPTGPLSRRLLEALEAGQQAGGDRRGKQSAALYVHGGRPYPQLDLRVDEHHDPVAELRRVHDIAERELLPFIDALPTRDEPEGRFERLMPGDDA</sequence>
<dbReference type="EMBL" id="JACHWU010000002">
    <property type="protein sequence ID" value="MBB3050833.1"/>
    <property type="molecule type" value="Genomic_DNA"/>
</dbReference>
<protein>
    <submittedName>
        <fullName evidence="1">Putative Ntn-hydrolase superfamily protein</fullName>
    </submittedName>
</protein>
<dbReference type="Gene3D" id="3.60.20.10">
    <property type="entry name" value="Glutamine Phosphoribosylpyrophosphate, subunit 1, domain 1"/>
    <property type="match status" value="1"/>
</dbReference>
<dbReference type="RefSeq" id="WP_221219309.1">
    <property type="nucleotide sequence ID" value="NZ_JACHWU010000002.1"/>
</dbReference>
<gene>
    <name evidence="1" type="ORF">FHS23_001856</name>
</gene>
<name>A0A839S0I3_9PSEU</name>
<dbReference type="InterPro" id="IPR010430">
    <property type="entry name" value="DUF1028"/>
</dbReference>
<proteinExistence type="predicted"/>
<dbReference type="InterPro" id="IPR029055">
    <property type="entry name" value="Ntn_hydrolases_N"/>
</dbReference>
<evidence type="ECO:0000313" key="1">
    <source>
        <dbReference type="EMBL" id="MBB3050833.1"/>
    </source>
</evidence>
<keyword evidence="1" id="KW-0378">Hydrolase</keyword>
<dbReference type="Pfam" id="PF06267">
    <property type="entry name" value="DUF1028"/>
    <property type="match status" value="1"/>
</dbReference>
<dbReference type="GO" id="GO:0016787">
    <property type="term" value="F:hydrolase activity"/>
    <property type="evidence" value="ECO:0007669"/>
    <property type="project" value="UniProtKB-KW"/>
</dbReference>
<reference evidence="1 2" key="1">
    <citation type="submission" date="2020-08" db="EMBL/GenBank/DDBJ databases">
        <title>Genomic Encyclopedia of Type Strains, Phase III (KMG-III): the genomes of soil and plant-associated and newly described type strains.</title>
        <authorList>
            <person name="Whitman W."/>
        </authorList>
    </citation>
    <scope>NUCLEOTIDE SEQUENCE [LARGE SCALE GENOMIC DNA]</scope>
    <source>
        <strain evidence="1 2">CECT 8577</strain>
    </source>
</reference>
<comment type="caution">
    <text evidence="1">The sequence shown here is derived from an EMBL/GenBank/DDBJ whole genome shotgun (WGS) entry which is preliminary data.</text>
</comment>
<dbReference type="PANTHER" id="PTHR39328:SF1">
    <property type="entry name" value="BLL2871 PROTEIN"/>
    <property type="match status" value="1"/>
</dbReference>
<dbReference type="SUPFAM" id="SSF56235">
    <property type="entry name" value="N-terminal nucleophile aminohydrolases (Ntn hydrolases)"/>
    <property type="match status" value="1"/>
</dbReference>
<keyword evidence="2" id="KW-1185">Reference proteome</keyword>
<evidence type="ECO:0000313" key="2">
    <source>
        <dbReference type="Proteomes" id="UP000550714"/>
    </source>
</evidence>
<dbReference type="Proteomes" id="UP000550714">
    <property type="component" value="Unassembled WGS sequence"/>
</dbReference>